<protein>
    <submittedName>
        <fullName evidence="3">PEP-CTERM system TPR-repeat protein PrsT</fullName>
    </submittedName>
</protein>
<dbReference type="Proteomes" id="UP000739411">
    <property type="component" value="Unassembled WGS sequence"/>
</dbReference>
<dbReference type="PROSITE" id="PS51257">
    <property type="entry name" value="PROKAR_LIPOPROTEIN"/>
    <property type="match status" value="1"/>
</dbReference>
<feature type="repeat" description="TPR" evidence="1">
    <location>
        <begin position="200"/>
        <end position="233"/>
    </location>
</feature>
<feature type="repeat" description="TPR" evidence="1">
    <location>
        <begin position="370"/>
        <end position="403"/>
    </location>
</feature>
<evidence type="ECO:0000256" key="2">
    <source>
        <dbReference type="SAM" id="SignalP"/>
    </source>
</evidence>
<dbReference type="InterPro" id="IPR011990">
    <property type="entry name" value="TPR-like_helical_dom_sf"/>
</dbReference>
<dbReference type="Pfam" id="PF12895">
    <property type="entry name" value="ANAPC3"/>
    <property type="match status" value="1"/>
</dbReference>
<accession>A0A935JX89</accession>
<feature type="repeat" description="TPR" evidence="1">
    <location>
        <begin position="777"/>
        <end position="810"/>
    </location>
</feature>
<comment type="caution">
    <text evidence="3">The sequence shown here is derived from an EMBL/GenBank/DDBJ whole genome shotgun (WGS) entry which is preliminary data.</text>
</comment>
<dbReference type="Gene3D" id="1.25.40.10">
    <property type="entry name" value="Tetratricopeptide repeat domain"/>
    <property type="match status" value="4"/>
</dbReference>
<evidence type="ECO:0000313" key="4">
    <source>
        <dbReference type="Proteomes" id="UP000739411"/>
    </source>
</evidence>
<dbReference type="EMBL" id="JADJMS010000022">
    <property type="protein sequence ID" value="MBK7415666.1"/>
    <property type="molecule type" value="Genomic_DNA"/>
</dbReference>
<dbReference type="InterPro" id="IPR014266">
    <property type="entry name" value="PEP-CTERM_TPR_PrsT"/>
</dbReference>
<feature type="repeat" description="TPR" evidence="1">
    <location>
        <begin position="844"/>
        <end position="877"/>
    </location>
</feature>
<keyword evidence="2" id="KW-0732">Signal</keyword>
<organism evidence="3 4">
    <name type="scientific">Candidatus Dechloromonas phosphorivorans</name>
    <dbReference type="NCBI Taxonomy" id="2899244"/>
    <lineage>
        <taxon>Bacteria</taxon>
        <taxon>Pseudomonadati</taxon>
        <taxon>Pseudomonadota</taxon>
        <taxon>Betaproteobacteria</taxon>
        <taxon>Rhodocyclales</taxon>
        <taxon>Azonexaceae</taxon>
        <taxon>Dechloromonas</taxon>
    </lineage>
</organism>
<dbReference type="PANTHER" id="PTHR12558:SF13">
    <property type="entry name" value="CELL DIVISION CYCLE PROTEIN 27 HOMOLOG"/>
    <property type="match status" value="1"/>
</dbReference>
<dbReference type="PROSITE" id="PS50005">
    <property type="entry name" value="TPR"/>
    <property type="match status" value="6"/>
</dbReference>
<feature type="repeat" description="TPR" evidence="1">
    <location>
        <begin position="471"/>
        <end position="504"/>
    </location>
</feature>
<dbReference type="AlphaFoldDB" id="A0A935JX89"/>
<dbReference type="NCBIfam" id="TIGR02917">
    <property type="entry name" value="PEP_TPR_lipo"/>
    <property type="match status" value="1"/>
</dbReference>
<dbReference type="Pfam" id="PF13181">
    <property type="entry name" value="TPR_8"/>
    <property type="match status" value="1"/>
</dbReference>
<evidence type="ECO:0000256" key="1">
    <source>
        <dbReference type="PROSITE-ProRule" id="PRU00339"/>
    </source>
</evidence>
<reference evidence="3 4" key="1">
    <citation type="submission" date="2020-10" db="EMBL/GenBank/DDBJ databases">
        <title>Connecting structure to function with the recovery of over 1000 high-quality activated sludge metagenome-assembled genomes encoding full-length rRNA genes using long-read sequencing.</title>
        <authorList>
            <person name="Singleton C.M."/>
            <person name="Petriglieri F."/>
            <person name="Kristensen J.M."/>
            <person name="Kirkegaard R.H."/>
            <person name="Michaelsen T.Y."/>
            <person name="Andersen M.H."/>
            <person name="Karst S.M."/>
            <person name="Dueholm M.S."/>
            <person name="Nielsen P.H."/>
            <person name="Albertsen M."/>
        </authorList>
    </citation>
    <scope>NUCLEOTIDE SEQUENCE [LARGE SCALE GENOMIC DNA]</scope>
    <source>
        <strain evidence="3">EsbW_18-Q3-R4-48_BATAC.463</strain>
    </source>
</reference>
<name>A0A935JX89_9RHOO</name>
<gene>
    <name evidence="3" type="primary">prsT</name>
    <name evidence="3" type="ORF">IPJ38_11690</name>
</gene>
<dbReference type="SMART" id="SM00028">
    <property type="entry name" value="TPR"/>
    <property type="match status" value="18"/>
</dbReference>
<dbReference type="InterPro" id="IPR019734">
    <property type="entry name" value="TPR_rpt"/>
</dbReference>
<dbReference type="Pfam" id="PF13432">
    <property type="entry name" value="TPR_16"/>
    <property type="match status" value="5"/>
</dbReference>
<evidence type="ECO:0000313" key="3">
    <source>
        <dbReference type="EMBL" id="MBK7415666.1"/>
    </source>
</evidence>
<sequence length="924" mass="99175">MKKCNVLRIAAITTALLSALVAGCGGDSPDKLIASSKEFLAKNDSKAAVIQLKNALQQNPNLGEARFLLGKALLESGEMAGAEVELRKALELKFAAEQTTPLLARALLSTGQAKKVSDEFSKIEMPAGEPNAALKTIVSAAYQAQGNRDAAQESLTAALAAQPDYEPALLASARLKAAGRDFAGALVIVDGVLTKSPKSYEALLLKGSLASVQGDSNAALDLYRKAVEAKPDYLMAHSAIITSLMQQGKLDEAVKQLDALKKIAPKNPQTIYLDAQLSYQRKDYKAARELSQQMLKIAPNNPGVLQIAGAVEFQLGAFVQAESYLNKALQQAPEMPLARRLLVANYLRTGQAIKASEALAPVLGKIDKDPAFLALAGQTFLLNGDEKKAEEYFFKATKLDPKDPAKRTSLAMTHIAMGDTNTGFSELEEISASDKGSSADLALISAYLRRNDFDKALKAIDNLEKKQPNDAATYNLRARTLMAKRDTAGARKSFEKALSVNPAFLPAAVSLAAMDMADKKPDDVRKRFESVLASDPKNIGALLALADLKNAAGGKPEEILGFISKAVEANPTEFAPRLALIEFHLRNKDSKAALAAAQNALAAIPDKPELLDALGRTQQIAGDSNQALATFAKLAALQPASPTAAMRMAEIQLANKNKDEAAKSLRRALEIKPDLLEAQRGLIMLAMEGKKPQDALALARNIQKQRPKEAVGFVLEGDIFASGKQWPEAISAYRSGLKQITAPELVIKTHSALLTSGNTADAEKTADAWIKQHPKDIAFRMHLGDIATAQKNYSVAAQHYRLALELQPNNALVLNNLAWVSGQLKLPKAIEYAEKANQLTPNQPPFMDTLAMLLADKGDTAQAIELLHKALSISPQAAAIQLNLAKVLVSAGRKDEARKELDALAKLGDKFPAQAEVSRLQKEI</sequence>
<dbReference type="SUPFAM" id="SSF48452">
    <property type="entry name" value="TPR-like"/>
    <property type="match status" value="4"/>
</dbReference>
<feature type="repeat" description="TPR" evidence="1">
    <location>
        <begin position="642"/>
        <end position="675"/>
    </location>
</feature>
<proteinExistence type="predicted"/>
<feature type="signal peptide" evidence="2">
    <location>
        <begin position="1"/>
        <end position="24"/>
    </location>
</feature>
<feature type="chain" id="PRO_5036889296" evidence="2">
    <location>
        <begin position="25"/>
        <end position="924"/>
    </location>
</feature>
<dbReference type="Pfam" id="PF14559">
    <property type="entry name" value="TPR_19"/>
    <property type="match status" value="1"/>
</dbReference>
<dbReference type="PANTHER" id="PTHR12558">
    <property type="entry name" value="CELL DIVISION CYCLE 16,23,27"/>
    <property type="match status" value="1"/>
</dbReference>
<keyword evidence="1" id="KW-0802">TPR repeat</keyword>